<dbReference type="Gene3D" id="1.20.1280.50">
    <property type="match status" value="1"/>
</dbReference>
<dbReference type="EMBL" id="LUEZ02000138">
    <property type="protein sequence ID" value="RDB15883.1"/>
    <property type="molecule type" value="Genomic_DNA"/>
</dbReference>
<evidence type="ECO:0000313" key="4">
    <source>
        <dbReference type="Proteomes" id="UP000076154"/>
    </source>
</evidence>
<gene>
    <name evidence="3" type="ORF">Hypma_003615</name>
</gene>
<dbReference type="PROSITE" id="PS50181">
    <property type="entry name" value="FBOX"/>
    <property type="match status" value="1"/>
</dbReference>
<comment type="caution">
    <text evidence="3">The sequence shown here is derived from an EMBL/GenBank/DDBJ whole genome shotgun (WGS) entry which is preliminary data.</text>
</comment>
<evidence type="ECO:0000313" key="3">
    <source>
        <dbReference type="EMBL" id="RDB15883.1"/>
    </source>
</evidence>
<sequence>MADSLPSHVLSNGESGRRNSNGTFTNHQLPYEILQEIFLHCRTPDRWPSRKIAPLLLCHVCSRWRSVAQSTPRLWNKLSVGGLGSTLDFDKALATLTNATDLWSRCIGKYSPLSYTVRLHPEAGMTHVRTTGRSLPLPFPPSIRELDLELPDDFQLKNYDYLQKDPLELLEAARISMRYGDELDVTTEHFPFAHVPRLRSLALDVPWSLDPLEPQFTQMPWTQLTCLVLKRDVPLEAWHTIVRLCPALQRCYVEIEVNVDSEPLDISSLAETTLAHLEHFTLMVYIWEALLAGEGEDFGLTSEHALRLFRDARLTSLTLRQGLYGPDLFRIRGIMVTVTTLDISCDMSPIDLVLLLHHDPKKTPIVLPHLQHLTLGILDYRYNTHSWSFPSKLLYRALESRWWPVDGLNDVWPMHSVSCLESVSLFVDYRHPDTLQEVVWALAPLKARGLHIEVRTGTGDDWKHPEDKLNQWRVDVQE</sequence>
<dbReference type="OrthoDB" id="265717at2759"/>
<dbReference type="InterPro" id="IPR036047">
    <property type="entry name" value="F-box-like_dom_sf"/>
</dbReference>
<accession>A0A369J841</accession>
<dbReference type="InterPro" id="IPR001810">
    <property type="entry name" value="F-box_dom"/>
</dbReference>
<feature type="region of interest" description="Disordered" evidence="1">
    <location>
        <begin position="1"/>
        <end position="23"/>
    </location>
</feature>
<evidence type="ECO:0000259" key="2">
    <source>
        <dbReference type="PROSITE" id="PS50181"/>
    </source>
</evidence>
<dbReference type="InParanoid" id="A0A369J841"/>
<organism evidence="3 4">
    <name type="scientific">Hypsizygus marmoreus</name>
    <name type="common">White beech mushroom</name>
    <name type="synonym">Agaricus marmoreus</name>
    <dbReference type="NCBI Taxonomy" id="39966"/>
    <lineage>
        <taxon>Eukaryota</taxon>
        <taxon>Fungi</taxon>
        <taxon>Dikarya</taxon>
        <taxon>Basidiomycota</taxon>
        <taxon>Agaricomycotina</taxon>
        <taxon>Agaricomycetes</taxon>
        <taxon>Agaricomycetidae</taxon>
        <taxon>Agaricales</taxon>
        <taxon>Tricholomatineae</taxon>
        <taxon>Lyophyllaceae</taxon>
        <taxon>Hypsizygus</taxon>
    </lineage>
</organism>
<proteinExistence type="predicted"/>
<feature type="compositionally biased region" description="Polar residues" evidence="1">
    <location>
        <begin position="9"/>
        <end position="23"/>
    </location>
</feature>
<keyword evidence="4" id="KW-1185">Reference proteome</keyword>
<feature type="domain" description="F-box" evidence="2">
    <location>
        <begin position="23"/>
        <end position="78"/>
    </location>
</feature>
<dbReference type="STRING" id="39966.A0A369J841"/>
<name>A0A369J841_HYPMA</name>
<dbReference type="SUPFAM" id="SSF81383">
    <property type="entry name" value="F-box domain"/>
    <property type="match status" value="1"/>
</dbReference>
<dbReference type="AlphaFoldDB" id="A0A369J841"/>
<reference evidence="3" key="1">
    <citation type="submission" date="2018-04" db="EMBL/GenBank/DDBJ databases">
        <title>Whole genome sequencing of Hypsizygus marmoreus.</title>
        <authorList>
            <person name="Choi I.-G."/>
            <person name="Min B."/>
            <person name="Kim J.-G."/>
            <person name="Kim S."/>
            <person name="Oh Y.-L."/>
            <person name="Kong W.-S."/>
            <person name="Park H."/>
            <person name="Jeong J."/>
            <person name="Song E.-S."/>
        </authorList>
    </citation>
    <scope>NUCLEOTIDE SEQUENCE [LARGE SCALE GENOMIC DNA]</scope>
    <source>
        <strain evidence="3">51987-8</strain>
    </source>
</reference>
<evidence type="ECO:0000256" key="1">
    <source>
        <dbReference type="SAM" id="MobiDB-lite"/>
    </source>
</evidence>
<dbReference type="Proteomes" id="UP000076154">
    <property type="component" value="Unassembled WGS sequence"/>
</dbReference>
<protein>
    <recommendedName>
        <fullName evidence="2">F-box domain-containing protein</fullName>
    </recommendedName>
</protein>